<evidence type="ECO:0000313" key="3">
    <source>
        <dbReference type="EMBL" id="MBL0764995.1"/>
    </source>
</evidence>
<name>A0A937A7F0_9BACT</name>
<dbReference type="InterPro" id="IPR024163">
    <property type="entry name" value="Aerotolerance_reg_N"/>
</dbReference>
<dbReference type="Proteomes" id="UP000642920">
    <property type="component" value="Unassembled WGS sequence"/>
</dbReference>
<reference evidence="3" key="1">
    <citation type="submission" date="2021-01" db="EMBL/GenBank/DDBJ databases">
        <title>Marivirga sp. nov., isolated from intertidal surface sediments.</title>
        <authorList>
            <person name="Zhang M."/>
        </authorList>
    </citation>
    <scope>NUCLEOTIDE SEQUENCE</scope>
    <source>
        <strain evidence="3">SM1354</strain>
    </source>
</reference>
<keyword evidence="4" id="KW-1185">Reference proteome</keyword>
<dbReference type="EMBL" id="JAERQG010000001">
    <property type="protein sequence ID" value="MBL0764995.1"/>
    <property type="molecule type" value="Genomic_DNA"/>
</dbReference>
<accession>A0A937A7F0</accession>
<dbReference type="RefSeq" id="WP_201919086.1">
    <property type="nucleotide sequence ID" value="NZ_JAERQG010000001.1"/>
</dbReference>
<evidence type="ECO:0000259" key="2">
    <source>
        <dbReference type="Pfam" id="PF07584"/>
    </source>
</evidence>
<dbReference type="NCBIfam" id="TIGR02226">
    <property type="entry name" value="two_anch"/>
    <property type="match status" value="1"/>
</dbReference>
<protein>
    <submittedName>
        <fullName evidence="3">BatA domain-containing protein</fullName>
    </submittedName>
</protein>
<feature type="transmembrane region" description="Helical" evidence="1">
    <location>
        <begin position="56"/>
        <end position="78"/>
    </location>
</feature>
<keyword evidence="1" id="KW-0472">Membrane</keyword>
<dbReference type="PANTHER" id="PTHR37464:SF1">
    <property type="entry name" value="BLL2463 PROTEIN"/>
    <property type="match status" value="1"/>
</dbReference>
<gene>
    <name evidence="3" type="ORF">JKP34_07010</name>
</gene>
<feature type="domain" description="Aerotolerance regulator N-terminal" evidence="2">
    <location>
        <begin position="1"/>
        <end position="76"/>
    </location>
</feature>
<dbReference type="AlphaFoldDB" id="A0A937A7F0"/>
<evidence type="ECO:0000256" key="1">
    <source>
        <dbReference type="SAM" id="Phobius"/>
    </source>
</evidence>
<dbReference type="PANTHER" id="PTHR37464">
    <property type="entry name" value="BLL2463 PROTEIN"/>
    <property type="match status" value="1"/>
</dbReference>
<keyword evidence="1" id="KW-0812">Transmembrane</keyword>
<proteinExistence type="predicted"/>
<comment type="caution">
    <text evidence="3">The sequence shown here is derived from an EMBL/GenBank/DDBJ whole genome shotgun (WGS) entry which is preliminary data.</text>
</comment>
<feature type="transmembrane region" description="Helical" evidence="1">
    <location>
        <begin position="624"/>
        <end position="646"/>
    </location>
</feature>
<feature type="transmembrane region" description="Helical" evidence="1">
    <location>
        <begin position="6"/>
        <end position="24"/>
    </location>
</feature>
<keyword evidence="1" id="KW-1133">Transmembrane helix</keyword>
<sequence length="647" mass="74077">MNFYQPQAFWLLSLLIVPIIIHLFQFRRYKKLLFSNVAFLKKVDEEKKQNRKLKHLLILLSRLLFLTFFIICLAQPFLDREEKFADVSLGIIDNSASNLTIPEGNSNTVLEDHMDIVNKLSERYSDLQIKVIDATGNDVQAFEIPEVNSSLTSFNLKELMSTQKISKQLILFSDFQKNVIDDNMDLLRDTTVDIVLVPVHKEVPKTVVWDSIWIKNQSGLATNDKLMINVYSRSGKLGTDISIIENDQYVGNSAVELNESINSLNFSLPIQSTDLDRSLVLKTDEQSSIYDNEFFISLSQQKALKTLYLFNKNPNDYIKSLFSGNELFDYQQSNIANYSFQALEQYDFLVAELGGTLSSQSLMLLRQFAQQGGTLVLIPSEDFVDLNELEKFGVIDAKRRNIDEKVELSNPDFNNPFFNNVFKNKEELIDMPVAKPLINWRQGNNLLSFKDGSPFLSVVESNIYLFSTELTEAYTDFPKTAIFLPVFYKMAFSNQGESSVHYHYLDEELVDLSYMRISNGVIIKLANNGKALIPDQREKGSGKEIIIPKGELEPGFYNVLNAKTDSIYGHLALNYPKEESKEGFYTIAELNTLFSDQPNVKVINEPGFDKLNEYITESKEGFPLWKYFLILALLSLLAEVLIIRFYK</sequence>
<organism evidence="3 4">
    <name type="scientific">Marivirga atlantica</name>
    <dbReference type="NCBI Taxonomy" id="1548457"/>
    <lineage>
        <taxon>Bacteria</taxon>
        <taxon>Pseudomonadati</taxon>
        <taxon>Bacteroidota</taxon>
        <taxon>Cytophagia</taxon>
        <taxon>Cytophagales</taxon>
        <taxon>Marivirgaceae</taxon>
        <taxon>Marivirga</taxon>
    </lineage>
</organism>
<dbReference type="InterPro" id="IPR011933">
    <property type="entry name" value="Double_TM_dom"/>
</dbReference>
<dbReference type="Pfam" id="PF07584">
    <property type="entry name" value="BatA"/>
    <property type="match status" value="1"/>
</dbReference>
<evidence type="ECO:0000313" key="4">
    <source>
        <dbReference type="Proteomes" id="UP000642920"/>
    </source>
</evidence>